<dbReference type="GO" id="GO:0005739">
    <property type="term" value="C:mitochondrion"/>
    <property type="evidence" value="ECO:0007669"/>
    <property type="project" value="TreeGrafter"/>
</dbReference>
<keyword evidence="8" id="KW-0234">DNA repair</keyword>
<feature type="region of interest" description="Disordered" evidence="11">
    <location>
        <begin position="347"/>
        <end position="366"/>
    </location>
</feature>
<dbReference type="AlphaFoldDB" id="A0A8H3HRF1"/>
<keyword evidence="3" id="KW-0436">Ligase</keyword>
<evidence type="ECO:0000256" key="5">
    <source>
        <dbReference type="ARBA" id="ARBA00022763"/>
    </source>
</evidence>
<protein>
    <recommendedName>
        <fullName evidence="10">Structure-specific endonuclease subunit SLX4</fullName>
    </recommendedName>
</protein>
<feature type="region of interest" description="Disordered" evidence="11">
    <location>
        <begin position="233"/>
        <end position="291"/>
    </location>
</feature>
<feature type="compositionally biased region" description="Polar residues" evidence="11">
    <location>
        <begin position="248"/>
        <end position="264"/>
    </location>
</feature>
<evidence type="ECO:0000256" key="1">
    <source>
        <dbReference type="ARBA" id="ARBA00004123"/>
    </source>
</evidence>
<dbReference type="GO" id="GO:0006260">
    <property type="term" value="P:DNA replication"/>
    <property type="evidence" value="ECO:0007669"/>
    <property type="project" value="InterPro"/>
</dbReference>
<keyword evidence="4" id="KW-0547">Nucleotide-binding</keyword>
<keyword evidence="7" id="KW-0233">DNA recombination</keyword>
<dbReference type="PANTHER" id="PTHR11136">
    <property type="entry name" value="FOLYLPOLYGLUTAMATE SYNTHASE-RELATED"/>
    <property type="match status" value="1"/>
</dbReference>
<dbReference type="Pfam" id="PF09494">
    <property type="entry name" value="Slx4"/>
    <property type="match status" value="1"/>
</dbReference>
<feature type="compositionally biased region" description="Basic residues" evidence="11">
    <location>
        <begin position="695"/>
        <end position="704"/>
    </location>
</feature>
<dbReference type="InterPro" id="IPR018574">
    <property type="entry name" value="Structure-sp_endonuc_su_Slx4"/>
</dbReference>
<feature type="compositionally biased region" description="Low complexity" evidence="11">
    <location>
        <begin position="309"/>
        <end position="328"/>
    </location>
</feature>
<keyword evidence="5" id="KW-0227">DNA damage</keyword>
<proteinExistence type="inferred from homology"/>
<evidence type="ECO:0000256" key="7">
    <source>
        <dbReference type="ARBA" id="ARBA00023172"/>
    </source>
</evidence>
<evidence type="ECO:0000313" key="13">
    <source>
        <dbReference type="Proteomes" id="UP000663827"/>
    </source>
</evidence>
<feature type="region of interest" description="Disordered" evidence="11">
    <location>
        <begin position="304"/>
        <end position="332"/>
    </location>
</feature>
<keyword evidence="6" id="KW-0067">ATP-binding</keyword>
<dbReference type="EMBL" id="CAJNJQ010003052">
    <property type="protein sequence ID" value="CAE7190944.1"/>
    <property type="molecule type" value="Genomic_DNA"/>
</dbReference>
<evidence type="ECO:0000256" key="11">
    <source>
        <dbReference type="SAM" id="MobiDB-lite"/>
    </source>
</evidence>
<dbReference type="GO" id="GO:0033557">
    <property type="term" value="C:Slx1-Slx4 complex"/>
    <property type="evidence" value="ECO:0007669"/>
    <property type="project" value="InterPro"/>
</dbReference>
<feature type="compositionally biased region" description="Polar residues" evidence="11">
    <location>
        <begin position="572"/>
        <end position="585"/>
    </location>
</feature>
<dbReference type="Gene3D" id="3.90.190.20">
    <property type="entry name" value="Mur ligase, C-terminal domain"/>
    <property type="match status" value="1"/>
</dbReference>
<feature type="region of interest" description="Disordered" evidence="11">
    <location>
        <begin position="654"/>
        <end position="775"/>
    </location>
</feature>
<organism evidence="12 13">
    <name type="scientific">Rhizoctonia solani</name>
    <dbReference type="NCBI Taxonomy" id="456999"/>
    <lineage>
        <taxon>Eukaryota</taxon>
        <taxon>Fungi</taxon>
        <taxon>Dikarya</taxon>
        <taxon>Basidiomycota</taxon>
        <taxon>Agaricomycotina</taxon>
        <taxon>Agaricomycetes</taxon>
        <taxon>Cantharellales</taxon>
        <taxon>Ceratobasidiaceae</taxon>
        <taxon>Rhizoctonia</taxon>
    </lineage>
</organism>
<feature type="compositionally biased region" description="Low complexity" evidence="11">
    <location>
        <begin position="705"/>
        <end position="716"/>
    </location>
</feature>
<feature type="region of interest" description="Disordered" evidence="11">
    <location>
        <begin position="468"/>
        <end position="516"/>
    </location>
</feature>
<feature type="compositionally biased region" description="Basic residues" evidence="11">
    <location>
        <begin position="722"/>
        <end position="759"/>
    </location>
</feature>
<feature type="compositionally biased region" description="Basic and acidic residues" evidence="11">
    <location>
        <begin position="236"/>
        <end position="247"/>
    </location>
</feature>
<dbReference type="GO" id="GO:0005829">
    <property type="term" value="C:cytosol"/>
    <property type="evidence" value="ECO:0007669"/>
    <property type="project" value="TreeGrafter"/>
</dbReference>
<comment type="subcellular location">
    <subcellularLocation>
        <location evidence="1">Nucleus</location>
    </subcellularLocation>
</comment>
<evidence type="ECO:0000256" key="10">
    <source>
        <dbReference type="ARBA" id="ARBA00029496"/>
    </source>
</evidence>
<dbReference type="InterPro" id="IPR001645">
    <property type="entry name" value="Folylpolyglutamate_synth"/>
</dbReference>
<comment type="caution">
    <text evidence="12">The sequence shown here is derived from an EMBL/GenBank/DDBJ whole genome shotgun (WGS) entry which is preliminary data.</text>
</comment>
<dbReference type="InterPro" id="IPR036615">
    <property type="entry name" value="Mur_ligase_C_dom_sf"/>
</dbReference>
<dbReference type="GO" id="GO:0004326">
    <property type="term" value="F:tetrahydrofolylpolyglutamate synthase activity"/>
    <property type="evidence" value="ECO:0007669"/>
    <property type="project" value="InterPro"/>
</dbReference>
<dbReference type="GO" id="GO:0006310">
    <property type="term" value="P:DNA recombination"/>
    <property type="evidence" value="ECO:0007669"/>
    <property type="project" value="UniProtKB-KW"/>
</dbReference>
<evidence type="ECO:0000256" key="6">
    <source>
        <dbReference type="ARBA" id="ARBA00022840"/>
    </source>
</evidence>
<dbReference type="GO" id="GO:0006281">
    <property type="term" value="P:DNA repair"/>
    <property type="evidence" value="ECO:0007669"/>
    <property type="project" value="UniProtKB-KW"/>
</dbReference>
<feature type="region of interest" description="Disordered" evidence="11">
    <location>
        <begin position="558"/>
        <end position="602"/>
    </location>
</feature>
<evidence type="ECO:0000256" key="2">
    <source>
        <dbReference type="ARBA" id="ARBA00006661"/>
    </source>
</evidence>
<dbReference type="Proteomes" id="UP000663827">
    <property type="component" value="Unassembled WGS sequence"/>
</dbReference>
<evidence type="ECO:0000256" key="4">
    <source>
        <dbReference type="ARBA" id="ARBA00022741"/>
    </source>
</evidence>
<feature type="compositionally biased region" description="Basic residues" evidence="11">
    <location>
        <begin position="663"/>
        <end position="679"/>
    </location>
</feature>
<evidence type="ECO:0000256" key="8">
    <source>
        <dbReference type="ARBA" id="ARBA00023204"/>
    </source>
</evidence>
<dbReference type="PANTHER" id="PTHR11136:SF5">
    <property type="entry name" value="FOLYLPOLYGLUTAMATE SYNTHASE, MITOCHONDRIAL"/>
    <property type="match status" value="1"/>
</dbReference>
<evidence type="ECO:0000256" key="3">
    <source>
        <dbReference type="ARBA" id="ARBA00022598"/>
    </source>
</evidence>
<name>A0A8H3HRF1_9AGAM</name>
<evidence type="ECO:0000313" key="12">
    <source>
        <dbReference type="EMBL" id="CAE7190944.1"/>
    </source>
</evidence>
<comment type="similarity">
    <text evidence="2">Belongs to the SLX4 family.</text>
</comment>
<keyword evidence="9" id="KW-0539">Nucleus</keyword>
<reference evidence="12" key="1">
    <citation type="submission" date="2021-01" db="EMBL/GenBank/DDBJ databases">
        <authorList>
            <person name="Kaushik A."/>
        </authorList>
    </citation>
    <scope>NUCLEOTIDE SEQUENCE</scope>
    <source>
        <strain evidence="12">AG5</strain>
    </source>
</reference>
<sequence length="850" mass="93859">MSEIKLGLAGVHQYQNASLAMHLVHRFLQLQTPALKLPDSLSPIPEVYAAGLREARWAGRCQRIADPSDDGLQWLLDGAHTIESLASCAEWYFSPELAFRDTNLKRTLIFNCSGGRAGRKFLDLLLQKAAAGAVQANYEIAHPGHLFDRVIFCTNVTTPADMDQSIKKSERDSVLALTTQHEFANAWTELVPEYNKENVHVLVTIQDAVDLLTGSPDSEPERQERLAKLRRARARLQKEEASTDRTKATISTHSPSTRTESVVSSGAPPHQGESQFSARVAKPSSLPIRKAAPPPWLAAATSIPADTQPSHASPSRSSPPKSSSQPSPIKQFDLNSFAYQKRTIRRSASYSTSARPVGRSKGKGKEVAATETCSEASELPTSSTKVLSSSKTFILGATKECPGAEASFTSEQIASLRGCVVCEHAWTTRKLPKHKWSHIMSCARKGGCDLDALYIKLIAAVVDGPSAKVKKSSKGKGKEKEEEPADPHSLLAQTVQERAPPKKRGRRAEPGPSILQPVGDTHKIIFERGIALIGVAPALDVESQPNGVSETLADDQITEEKEEAQNEEPSIPATQNFAPNSTRSYISRHEPGSPASPIDSYASFHPASRRQSFGEEWNSQEGVYMWEDYNPSRPVSPTDSLADYMHEMSLEHDILLKEDARGRSRSPRPLSKSRSRSRRSSGPSKKKPESPTKRTGTRRKKSKSPRPATRSSSRGRMGLKPTSKRAKAKDRPKSKSKSKSRSRSKSRTPPKPRRRRTARRGSVYAPKDGEDGPRKKDLDARLLDIILQDKELYLRILRYEPIKFEDILDMAIESGIPQHGLQVKLKAFLDSQCINFYTAEALGRKKKRHA</sequence>
<gene>
    <name evidence="12" type="ORF">RDB_LOCUS127582</name>
</gene>
<evidence type="ECO:0000256" key="9">
    <source>
        <dbReference type="ARBA" id="ARBA00023242"/>
    </source>
</evidence>
<dbReference type="GO" id="GO:0005524">
    <property type="term" value="F:ATP binding"/>
    <property type="evidence" value="ECO:0007669"/>
    <property type="project" value="UniProtKB-KW"/>
</dbReference>
<dbReference type="SUPFAM" id="SSF53244">
    <property type="entry name" value="MurD-like peptide ligases, peptide-binding domain"/>
    <property type="match status" value="1"/>
</dbReference>
<accession>A0A8H3HRF1</accession>